<dbReference type="Pfam" id="PF01593">
    <property type="entry name" value="Amino_oxidase"/>
    <property type="match status" value="1"/>
</dbReference>
<feature type="region of interest" description="Disordered" evidence="1">
    <location>
        <begin position="75"/>
        <end position="114"/>
    </location>
</feature>
<dbReference type="PANTHER" id="PTHR10742:SF410">
    <property type="entry name" value="LYSINE-SPECIFIC HISTONE DEMETHYLASE 2"/>
    <property type="match status" value="1"/>
</dbReference>
<feature type="region of interest" description="Disordered" evidence="1">
    <location>
        <begin position="398"/>
        <end position="419"/>
    </location>
</feature>
<dbReference type="InterPro" id="IPR050281">
    <property type="entry name" value="Flavin_monoamine_oxidase"/>
</dbReference>
<evidence type="ECO:0000256" key="1">
    <source>
        <dbReference type="SAM" id="MobiDB-lite"/>
    </source>
</evidence>
<protein>
    <submittedName>
        <fullName evidence="4 5">Putative amine oxidase</fullName>
    </submittedName>
</protein>
<dbReference type="WBParaSite" id="Smp_162940.1">
    <property type="protein sequence ID" value="Smp_162940.1"/>
    <property type="gene ID" value="Smp_162940"/>
</dbReference>
<dbReference type="InterPro" id="IPR002937">
    <property type="entry name" value="Amino_oxidase"/>
</dbReference>
<name>A0A3Q0KRH2_SCHMA</name>
<evidence type="ECO:0000313" key="3">
    <source>
        <dbReference type="Proteomes" id="UP000008854"/>
    </source>
</evidence>
<dbReference type="Proteomes" id="UP000008854">
    <property type="component" value="Unassembled WGS sequence"/>
</dbReference>
<evidence type="ECO:0000259" key="2">
    <source>
        <dbReference type="Pfam" id="PF01593"/>
    </source>
</evidence>
<feature type="compositionally biased region" description="Basic residues" evidence="1">
    <location>
        <begin position="972"/>
        <end position="988"/>
    </location>
</feature>
<accession>A0A3Q0KRH2</accession>
<keyword evidence="3" id="KW-1185">Reference proteome</keyword>
<dbReference type="Gene3D" id="3.50.50.60">
    <property type="entry name" value="FAD/NAD(P)-binding domain"/>
    <property type="match status" value="1"/>
</dbReference>
<feature type="region of interest" description="Disordered" evidence="1">
    <location>
        <begin position="956"/>
        <end position="992"/>
    </location>
</feature>
<feature type="domain" description="Amine oxidase" evidence="2">
    <location>
        <begin position="449"/>
        <end position="709"/>
    </location>
</feature>
<evidence type="ECO:0000313" key="4">
    <source>
        <dbReference type="WBParaSite" id="Smp_162940.1"/>
    </source>
</evidence>
<dbReference type="AlphaFoldDB" id="A0A3Q0KRH2"/>
<feature type="compositionally biased region" description="Low complexity" evidence="1">
    <location>
        <begin position="86"/>
        <end position="97"/>
    </location>
</feature>
<dbReference type="PANTHER" id="PTHR10742">
    <property type="entry name" value="FLAVIN MONOAMINE OXIDASE"/>
    <property type="match status" value="1"/>
</dbReference>
<organism evidence="3 4">
    <name type="scientific">Schistosoma mansoni</name>
    <name type="common">Blood fluke</name>
    <dbReference type="NCBI Taxonomy" id="6183"/>
    <lineage>
        <taxon>Eukaryota</taxon>
        <taxon>Metazoa</taxon>
        <taxon>Spiralia</taxon>
        <taxon>Lophotrochozoa</taxon>
        <taxon>Platyhelminthes</taxon>
        <taxon>Trematoda</taxon>
        <taxon>Digenea</taxon>
        <taxon>Strigeidida</taxon>
        <taxon>Schistosomatoidea</taxon>
        <taxon>Schistosomatidae</taxon>
        <taxon>Schistosoma</taxon>
    </lineage>
</organism>
<dbReference type="Gene3D" id="3.90.660.10">
    <property type="match status" value="1"/>
</dbReference>
<dbReference type="Pfam" id="PF13450">
    <property type="entry name" value="NAD_binding_8"/>
    <property type="match status" value="1"/>
</dbReference>
<dbReference type="SUPFAM" id="SSF51905">
    <property type="entry name" value="FAD/NAD(P)-binding domain"/>
    <property type="match status" value="1"/>
</dbReference>
<dbReference type="GO" id="GO:0016491">
    <property type="term" value="F:oxidoreductase activity"/>
    <property type="evidence" value="ECO:0007669"/>
    <property type="project" value="InterPro"/>
</dbReference>
<dbReference type="STRING" id="6183.A0A3Q0KRH2"/>
<sequence length="1105" mass="124109">MFDVVVIGAGISGLGAAHLLTRESYSVLVLEARNRPGGRIHSVRLPSLSTPVSNVQSSINHDNLSTYHFHIDEQKPNTSVHESSDSDSSMSSPSLPSGHQSFDRQLDDETNSDYSGPIDVDLGANYLIGCSNRQADQPLFHLARMLRIPTAVTAGDLCKKYRGWECVEIAKWLNHFTPNLPITPDQVADGVFLFDKVIHLTVDRYMKTKSKTQYNHFDTTVKELFDKALQDIFDTEAQFGIRPSANFRDHIEEGIFLSIVSRYLAYVNPIERLPLCVLDDLCEVADSKWQSNIIGGKSSINTGRHALNESSLLTQLVQSYPTVDQRKAYHAWAERKLDALENNEKSSLPSIAKIVCVSWEDRLVTSRFSDLLNPLLKSLNIIYNAVVTEIDWSRAGNTTTTTNNNDNNSNINNNDNNNINDYNTHHSRIVIKAKVKRKSDLTQNGDDNSTLDSYEEQIYEAKHCIITVPVGVLKGLSSSSAITFYPELPLNKRQAIERLGMPSQGSATHEKVILRFKYPEHVFWDTGAAHLKCPDPRLHILNLHRYGKPGVLCAHLWGGSGLHSAGRSDKEIVDIILDLLDLMYSGKYKSDSEVSGRKIPDPVYYLVTRWSEDPFALGAYTTGEPGSSDADRLVYSLSLTGLDAKNQLKIEQKEDVFIVDDSLSSNNLNLTTDNELTIPRLLFAGEGTLTAKEAKECTHGALQTGIARAIELLPYLMKSKSTIPDPCIIRDLEILRIHAQSNFSSFSTKLASYLFGKVQLNRLLNCNIANGKQYRRVILTRSAEHTAKILSYHTTTNTTNITDNDEKMNIKFDNINHIIATNTPFSRSPFYGYRRRYNHSSKSCWNTENENSCKCCSYAHINKRSRLTTTGRRGRGRGRGRIRGCTIYNQRGNLNAQVSHGFIVKRPRGRPPKRQGHAALHAISRAHRYLRQVSSRLAYNRYRLESSNLLDKPFNSVLPSSTSSTPTVSVRGRGRGRGGKRGRPRIHFPRTYESTGTSWGNYLSEEDRQESLLQLTNLLNDFQSPTRKSKHVCVTIPQGLCLNTEIIVPNGDTTKTSISKDDGVEEDEEELLSHIEEDNSVNNDDRHHYDYSGLSLENNHVDVIQ</sequence>
<dbReference type="InParanoid" id="A0A3Q0KRH2"/>
<reference evidence="4" key="2">
    <citation type="submission" date="2018-12" db="UniProtKB">
        <authorList>
            <consortium name="WormBaseParasite"/>
        </authorList>
    </citation>
    <scope>IDENTIFICATION</scope>
    <source>
        <strain evidence="4 5">Puerto Rican</strain>
    </source>
</reference>
<feature type="compositionally biased region" description="Low complexity" evidence="1">
    <location>
        <begin position="956"/>
        <end position="971"/>
    </location>
</feature>
<dbReference type="InterPro" id="IPR036188">
    <property type="entry name" value="FAD/NAD-bd_sf"/>
</dbReference>
<dbReference type="WBParaSite" id="Smp_162940.2">
    <property type="protein sequence ID" value="Smp_162940.2"/>
    <property type="gene ID" value="Smp_162940"/>
</dbReference>
<accession>A0A5K4EU70</accession>
<reference evidence="3" key="1">
    <citation type="journal article" date="2012" name="PLoS Negl. Trop. Dis.">
        <title>A systematically improved high quality genome and transcriptome of the human blood fluke Schistosoma mansoni.</title>
        <authorList>
            <person name="Protasio A.V."/>
            <person name="Tsai I.J."/>
            <person name="Babbage A."/>
            <person name="Nichol S."/>
            <person name="Hunt M."/>
            <person name="Aslett M.A."/>
            <person name="De Silva N."/>
            <person name="Velarde G.S."/>
            <person name="Anderson T.J."/>
            <person name="Clark R.C."/>
            <person name="Davidson C."/>
            <person name="Dillon G.P."/>
            <person name="Holroyd N.E."/>
            <person name="LoVerde P.T."/>
            <person name="Lloyd C."/>
            <person name="McQuillan J."/>
            <person name="Oliveira G."/>
            <person name="Otto T.D."/>
            <person name="Parker-Manuel S.J."/>
            <person name="Quail M.A."/>
            <person name="Wilson R.A."/>
            <person name="Zerlotini A."/>
            <person name="Dunne D.W."/>
            <person name="Berriman M."/>
        </authorList>
    </citation>
    <scope>NUCLEOTIDE SEQUENCE [LARGE SCALE GENOMIC DNA]</scope>
    <source>
        <strain evidence="3">Puerto Rican</strain>
    </source>
</reference>
<proteinExistence type="predicted"/>
<evidence type="ECO:0000313" key="5">
    <source>
        <dbReference type="WBParaSite" id="Smp_162940.2"/>
    </source>
</evidence>
<dbReference type="SUPFAM" id="SSF54373">
    <property type="entry name" value="FAD-linked reductases, C-terminal domain"/>
    <property type="match status" value="1"/>
</dbReference>